<evidence type="ECO:0000256" key="1">
    <source>
        <dbReference type="SAM" id="Phobius"/>
    </source>
</evidence>
<organism evidence="2 3">
    <name type="scientific">Blautia producta</name>
    <dbReference type="NCBI Taxonomy" id="33035"/>
    <lineage>
        <taxon>Bacteria</taxon>
        <taxon>Bacillati</taxon>
        <taxon>Bacillota</taxon>
        <taxon>Clostridia</taxon>
        <taxon>Lachnospirales</taxon>
        <taxon>Lachnospiraceae</taxon>
        <taxon>Blautia</taxon>
    </lineage>
</organism>
<name>A0A4P6LXL2_9FIRM</name>
<keyword evidence="1" id="KW-0812">Transmembrane</keyword>
<evidence type="ECO:0008006" key="4">
    <source>
        <dbReference type="Google" id="ProtNLM"/>
    </source>
</evidence>
<reference evidence="2 3" key="1">
    <citation type="submission" date="2019-01" db="EMBL/GenBank/DDBJ databases">
        <title>PMF-metabolizing Aryl O-demethylase.</title>
        <authorList>
            <person name="Kim M."/>
        </authorList>
    </citation>
    <scope>NUCLEOTIDE SEQUENCE [LARGE SCALE GENOMIC DNA]</scope>
    <source>
        <strain evidence="2 3">PMF1</strain>
    </source>
</reference>
<evidence type="ECO:0000313" key="3">
    <source>
        <dbReference type="Proteomes" id="UP000289794"/>
    </source>
</evidence>
<gene>
    <name evidence="2" type="ORF">PMF13cell1_01130</name>
</gene>
<feature type="transmembrane region" description="Helical" evidence="1">
    <location>
        <begin position="30"/>
        <end position="49"/>
    </location>
</feature>
<protein>
    <recommendedName>
        <fullName evidence="4">Pilus assembly protein</fullName>
    </recommendedName>
</protein>
<proteinExistence type="predicted"/>
<dbReference type="AlphaFoldDB" id="A0A4P6LXL2"/>
<keyword evidence="1" id="KW-0472">Membrane</keyword>
<dbReference type="KEGG" id="bpro:PMF13cell1_01130"/>
<keyword evidence="1" id="KW-1133">Transmembrane helix</keyword>
<dbReference type="RefSeq" id="WP_130180098.1">
    <property type="nucleotide sequence ID" value="NZ_CP035945.1"/>
</dbReference>
<evidence type="ECO:0000313" key="2">
    <source>
        <dbReference type="EMBL" id="QBE95607.1"/>
    </source>
</evidence>
<dbReference type="EMBL" id="CP035945">
    <property type="protein sequence ID" value="QBE95607.1"/>
    <property type="molecule type" value="Genomic_DNA"/>
</dbReference>
<accession>A0A4P6LXL2</accession>
<sequence length="281" mass="31163">MPSTKSRQGCNRKDWYSLQQKGSLTLESAAVLPLYFLAMVMLISMMDIFRIQTILVSSMSQSAKELGMYAYSIDGESKSPVGAVTDAACIAYASAEVQKRLKGENLAGIVGRQAGVTLLGSHYRNGIVSIRANYLYKSPVALFPIFPVKIEAAACAQAWLGYNGDKYGSADNSYGEEMVYVTDYESVYHTSSDCTHIKLTAKRVAMQNAAQSRNEYGDKYYPCEKCMKGHEKDMFVYIADKGNRYHSDKSCGGLSRHVRLMKKSEADNRNLCSRCGQRKGD</sequence>
<dbReference type="Proteomes" id="UP000289794">
    <property type="component" value="Chromosome"/>
</dbReference>